<accession>A0A6J4NYF3</accession>
<gene>
    <name evidence="2" type="ORF">AVDCRST_MAG51-887</name>
</gene>
<dbReference type="AlphaFoldDB" id="A0A6J4NYF3"/>
<name>A0A6J4NYF3_9BURK</name>
<evidence type="ECO:0000256" key="1">
    <source>
        <dbReference type="SAM" id="MobiDB-lite"/>
    </source>
</evidence>
<dbReference type="EMBL" id="CADCUX010000221">
    <property type="protein sequence ID" value="CAA9401034.1"/>
    <property type="molecule type" value="Genomic_DNA"/>
</dbReference>
<evidence type="ECO:0000313" key="2">
    <source>
        <dbReference type="EMBL" id="CAA9401034.1"/>
    </source>
</evidence>
<sequence length="215" mass="22561">GVFQDPARHPVHAECAGVQHHLVRHLRRRGVLPGHAGPAPVSGVHRRHGDAGELRAGCRRGGRAPHRRRPGLRRSPGAELRHRARRHDPPAGAKGRELGAAERPGARGPQGGGSVRDPAPHRIRGATGGRGAGHRRPQGAGHGGGRDHDLPGVPLRVEVRGGGHHRQPARRDHHPGLLRLFPVGVLAGGAGRGAGGAGVFGQRVGGDLRPHPREL</sequence>
<feature type="compositionally biased region" description="Basic residues" evidence="1">
    <location>
        <begin position="57"/>
        <end position="72"/>
    </location>
</feature>
<feature type="non-terminal residue" evidence="2">
    <location>
        <position position="215"/>
    </location>
</feature>
<organism evidence="2">
    <name type="scientific">uncultured Ramlibacter sp</name>
    <dbReference type="NCBI Taxonomy" id="260755"/>
    <lineage>
        <taxon>Bacteria</taxon>
        <taxon>Pseudomonadati</taxon>
        <taxon>Pseudomonadota</taxon>
        <taxon>Betaproteobacteria</taxon>
        <taxon>Burkholderiales</taxon>
        <taxon>Comamonadaceae</taxon>
        <taxon>Ramlibacter</taxon>
        <taxon>environmental samples</taxon>
    </lineage>
</organism>
<feature type="non-terminal residue" evidence="2">
    <location>
        <position position="1"/>
    </location>
</feature>
<reference evidence="2" key="1">
    <citation type="submission" date="2020-02" db="EMBL/GenBank/DDBJ databases">
        <authorList>
            <person name="Meier V. D."/>
        </authorList>
    </citation>
    <scope>NUCLEOTIDE SEQUENCE</scope>
    <source>
        <strain evidence="2">AVDCRST_MAG51</strain>
    </source>
</reference>
<proteinExistence type="predicted"/>
<feature type="region of interest" description="Disordered" evidence="1">
    <location>
        <begin position="31"/>
        <end position="153"/>
    </location>
</feature>
<protein>
    <submittedName>
        <fullName evidence="2">Protein translocase subunit SecF</fullName>
    </submittedName>
</protein>